<dbReference type="RefSeq" id="WP_133236300.1">
    <property type="nucleotide sequence ID" value="NZ_SOZE01000043.1"/>
</dbReference>
<gene>
    <name evidence="1" type="ORF">E2R66_25355</name>
</gene>
<dbReference type="OrthoDB" id="9792800at2"/>
<dbReference type="Proteomes" id="UP000297540">
    <property type="component" value="Unassembled WGS sequence"/>
</dbReference>
<proteinExistence type="predicted"/>
<accession>A0A4Y8S445</accession>
<organism evidence="1 2">
    <name type="scientific">Mucilaginibacter psychrotolerans</name>
    <dbReference type="NCBI Taxonomy" id="1524096"/>
    <lineage>
        <taxon>Bacteria</taxon>
        <taxon>Pseudomonadati</taxon>
        <taxon>Bacteroidota</taxon>
        <taxon>Sphingobacteriia</taxon>
        <taxon>Sphingobacteriales</taxon>
        <taxon>Sphingobacteriaceae</taxon>
        <taxon>Mucilaginibacter</taxon>
    </lineage>
</organism>
<sequence>MINSIYLREDKFKEYNTIDDDRTIRNLSKINIFIGSNNSGKSRCLRTIFSDNELRYNSDTLDITVLNSIIDEFKQELKEGLDGLVEGAFIVKRFIEDFKALDFCIQH</sequence>
<evidence type="ECO:0008006" key="3">
    <source>
        <dbReference type="Google" id="ProtNLM"/>
    </source>
</evidence>
<protein>
    <recommendedName>
        <fullName evidence="3">AAA domain-containing protein</fullName>
    </recommendedName>
</protein>
<reference evidence="1 2" key="1">
    <citation type="journal article" date="2017" name="Int. J. Syst. Evol. Microbiol.">
        <title>Mucilaginibacterpsychrotolerans sp. nov., isolated from peatlands.</title>
        <authorList>
            <person name="Deng Y."/>
            <person name="Shen L."/>
            <person name="Xu B."/>
            <person name="Liu Y."/>
            <person name="Gu Z."/>
            <person name="Liu H."/>
            <person name="Zhou Y."/>
        </authorList>
    </citation>
    <scope>NUCLEOTIDE SEQUENCE [LARGE SCALE GENOMIC DNA]</scope>
    <source>
        <strain evidence="1 2">NH7-4</strain>
    </source>
</reference>
<evidence type="ECO:0000313" key="2">
    <source>
        <dbReference type="Proteomes" id="UP000297540"/>
    </source>
</evidence>
<keyword evidence="2" id="KW-1185">Reference proteome</keyword>
<name>A0A4Y8S445_9SPHI</name>
<comment type="caution">
    <text evidence="1">The sequence shown here is derived from an EMBL/GenBank/DDBJ whole genome shotgun (WGS) entry which is preliminary data.</text>
</comment>
<dbReference type="EMBL" id="SOZE01000043">
    <property type="protein sequence ID" value="TFF33506.1"/>
    <property type="molecule type" value="Genomic_DNA"/>
</dbReference>
<dbReference type="AlphaFoldDB" id="A0A4Y8S445"/>
<evidence type="ECO:0000313" key="1">
    <source>
        <dbReference type="EMBL" id="TFF33506.1"/>
    </source>
</evidence>